<dbReference type="SUPFAM" id="SSF55729">
    <property type="entry name" value="Acyl-CoA N-acyltransferases (Nat)"/>
    <property type="match status" value="1"/>
</dbReference>
<dbReference type="GO" id="GO:0016747">
    <property type="term" value="F:acyltransferase activity, transferring groups other than amino-acyl groups"/>
    <property type="evidence" value="ECO:0007669"/>
    <property type="project" value="InterPro"/>
</dbReference>
<name>A0A316UIK5_9BASI</name>
<dbReference type="EMBL" id="KZ819679">
    <property type="protein sequence ID" value="PWN24698.1"/>
    <property type="molecule type" value="Genomic_DNA"/>
</dbReference>
<dbReference type="InterPro" id="IPR016181">
    <property type="entry name" value="Acyl_CoA_acyltransferase"/>
</dbReference>
<dbReference type="Gene3D" id="3.40.630.30">
    <property type="match status" value="1"/>
</dbReference>
<evidence type="ECO:0000313" key="2">
    <source>
        <dbReference type="EMBL" id="PWN24698.1"/>
    </source>
</evidence>
<dbReference type="Pfam" id="PF13302">
    <property type="entry name" value="Acetyltransf_3"/>
    <property type="match status" value="1"/>
</dbReference>
<accession>A0A316UIK5</accession>
<organism evidence="2 3">
    <name type="scientific">Jaminaea rosea</name>
    <dbReference type="NCBI Taxonomy" id="1569628"/>
    <lineage>
        <taxon>Eukaryota</taxon>
        <taxon>Fungi</taxon>
        <taxon>Dikarya</taxon>
        <taxon>Basidiomycota</taxon>
        <taxon>Ustilaginomycotina</taxon>
        <taxon>Exobasidiomycetes</taxon>
        <taxon>Microstromatales</taxon>
        <taxon>Microstromatales incertae sedis</taxon>
        <taxon>Jaminaea</taxon>
    </lineage>
</organism>
<proteinExistence type="predicted"/>
<dbReference type="AlphaFoldDB" id="A0A316UIK5"/>
<dbReference type="InterPro" id="IPR000182">
    <property type="entry name" value="GNAT_dom"/>
</dbReference>
<evidence type="ECO:0000259" key="1">
    <source>
        <dbReference type="Pfam" id="PF13302"/>
    </source>
</evidence>
<dbReference type="OrthoDB" id="64477at2759"/>
<dbReference type="GeneID" id="37031242"/>
<dbReference type="RefSeq" id="XP_025359310.1">
    <property type="nucleotide sequence ID" value="XM_025509419.1"/>
</dbReference>
<keyword evidence="3" id="KW-1185">Reference proteome</keyword>
<feature type="domain" description="N-acetyltransferase" evidence="1">
    <location>
        <begin position="38"/>
        <end position="172"/>
    </location>
</feature>
<protein>
    <recommendedName>
        <fullName evidence="1">N-acetyltransferase domain-containing protein</fullName>
    </recommendedName>
</protein>
<gene>
    <name evidence="2" type="ORF">BDZ90DRAFT_282034</name>
</gene>
<evidence type="ECO:0000313" key="3">
    <source>
        <dbReference type="Proteomes" id="UP000245884"/>
    </source>
</evidence>
<reference evidence="2 3" key="1">
    <citation type="journal article" date="2018" name="Mol. Biol. Evol.">
        <title>Broad Genomic Sampling Reveals a Smut Pathogenic Ancestry of the Fungal Clade Ustilaginomycotina.</title>
        <authorList>
            <person name="Kijpornyongpan T."/>
            <person name="Mondo S.J."/>
            <person name="Barry K."/>
            <person name="Sandor L."/>
            <person name="Lee J."/>
            <person name="Lipzen A."/>
            <person name="Pangilinan J."/>
            <person name="LaButti K."/>
            <person name="Hainaut M."/>
            <person name="Henrissat B."/>
            <person name="Grigoriev I.V."/>
            <person name="Spatafora J.W."/>
            <person name="Aime M.C."/>
        </authorList>
    </citation>
    <scope>NUCLEOTIDE SEQUENCE [LARGE SCALE GENOMIC DNA]</scope>
    <source>
        <strain evidence="2 3">MCA 5214</strain>
    </source>
</reference>
<dbReference type="Proteomes" id="UP000245884">
    <property type="component" value="Unassembled WGS sequence"/>
</dbReference>
<sequence length="237" mass="26881">MPIDADGNAYTPYWPVVTITPPSGRFIIRSGGLSRLEVESFRAVIKDQSTAKYLPPRTLNSDEEIEKMQRDQVIAPWDHRRTFDIWQGDDMPGRLAINYLQLSPDHEHLPGPERPILLAQMGVAMDSRFSGRGIAKEAFLAVLDFGFESMGVPLFQFGTEERNLAMRGILERPPLSLKPMTEHNLDAEQAKVVAEWGKHSLVMVCYQITREEWQQRLRGAWQAHFKARHSKAGPTSA</sequence>